<dbReference type="Proteomes" id="UP000216998">
    <property type="component" value="Unassembled WGS sequence"/>
</dbReference>
<organism evidence="1 2">
    <name type="scientific">Niveispirillum lacus</name>
    <dbReference type="NCBI Taxonomy" id="1981099"/>
    <lineage>
        <taxon>Bacteria</taxon>
        <taxon>Pseudomonadati</taxon>
        <taxon>Pseudomonadota</taxon>
        <taxon>Alphaproteobacteria</taxon>
        <taxon>Rhodospirillales</taxon>
        <taxon>Azospirillaceae</taxon>
        <taxon>Niveispirillum</taxon>
    </lineage>
</organism>
<accession>A0A255Z511</accession>
<keyword evidence="2" id="KW-1185">Reference proteome</keyword>
<evidence type="ECO:0000313" key="2">
    <source>
        <dbReference type="Proteomes" id="UP000216998"/>
    </source>
</evidence>
<proteinExistence type="predicted"/>
<reference evidence="1 2" key="1">
    <citation type="submission" date="2017-07" db="EMBL/GenBank/DDBJ databases">
        <title>Niveispirillum cyanobacteriorum sp. nov., isolated from cyanobacterial aggregates in a eutrophic lake.</title>
        <authorList>
            <person name="Cai H."/>
        </authorList>
    </citation>
    <scope>NUCLEOTIDE SEQUENCE [LARGE SCALE GENOMIC DNA]</scope>
    <source>
        <strain evidence="2">TH1-14</strain>
    </source>
</reference>
<dbReference type="EMBL" id="NOXU01000022">
    <property type="protein sequence ID" value="OYQ36539.1"/>
    <property type="molecule type" value="Genomic_DNA"/>
</dbReference>
<evidence type="ECO:0000313" key="1">
    <source>
        <dbReference type="EMBL" id="OYQ36539.1"/>
    </source>
</evidence>
<comment type="caution">
    <text evidence="1">The sequence shown here is derived from an EMBL/GenBank/DDBJ whole genome shotgun (WGS) entry which is preliminary data.</text>
</comment>
<dbReference type="AlphaFoldDB" id="A0A255Z511"/>
<sequence>MLAWGGLAPATIPDGVTLWLLPVAWARAESPGLILNAQGQPVDHAWKKRRAAALLGLFAKMAPHLIVLDMAAPGFRFELEPLTAIARRRSPAPTIETMT</sequence>
<name>A0A255Z511_9PROT</name>
<protein>
    <submittedName>
        <fullName evidence="1">Uncharacterized protein</fullName>
    </submittedName>
</protein>
<gene>
    <name evidence="1" type="ORF">CHU95_04820</name>
</gene>